<name>A0ABW4YMK9_9BACL</name>
<accession>A0ABW4YMK9</accession>
<reference evidence="2" key="1">
    <citation type="journal article" date="2019" name="Int. J. Syst. Evol. Microbiol.">
        <title>The Global Catalogue of Microorganisms (GCM) 10K type strain sequencing project: providing services to taxonomists for standard genome sequencing and annotation.</title>
        <authorList>
            <consortium name="The Broad Institute Genomics Platform"/>
            <consortium name="The Broad Institute Genome Sequencing Center for Infectious Disease"/>
            <person name="Wu L."/>
            <person name="Ma J."/>
        </authorList>
    </citation>
    <scope>NUCLEOTIDE SEQUENCE [LARGE SCALE GENOMIC DNA]</scope>
    <source>
        <strain evidence="2">GH52</strain>
    </source>
</reference>
<sequence length="199" mass="22234">MRRLWEDTFANYTTRVKEATHAIKPGMSIFHNNGHLTRGRRDLAHMNSHLELESLPTGGWGYDHFPLSARYAQTLGMEYLGMTGKFHTTWGEFGGYKHPNALRYEAALSIAMGAKCSIGDQLHPNGLMDDATYTLIGAAYKEVEEKEAWCDNVTAVADVAVLSIESMPQPLTEELDNNRSKLADVGATRLLLEGHYLFD</sequence>
<comment type="caution">
    <text evidence="1">The sequence shown here is derived from an EMBL/GenBank/DDBJ whole genome shotgun (WGS) entry which is preliminary data.</text>
</comment>
<evidence type="ECO:0000313" key="2">
    <source>
        <dbReference type="Proteomes" id="UP001597362"/>
    </source>
</evidence>
<keyword evidence="2" id="KW-1185">Reference proteome</keyword>
<dbReference type="EMBL" id="JBHUHO010000032">
    <property type="protein sequence ID" value="MFD2116728.1"/>
    <property type="molecule type" value="Genomic_DNA"/>
</dbReference>
<dbReference type="Proteomes" id="UP001597362">
    <property type="component" value="Unassembled WGS sequence"/>
</dbReference>
<dbReference type="RefSeq" id="WP_377773212.1">
    <property type="nucleotide sequence ID" value="NZ_JBHUHO010000032.1"/>
</dbReference>
<protein>
    <submittedName>
        <fullName evidence="1">Uncharacterized protein</fullName>
    </submittedName>
</protein>
<gene>
    <name evidence="1" type="ORF">ACFSJH_13450</name>
</gene>
<evidence type="ECO:0000313" key="1">
    <source>
        <dbReference type="EMBL" id="MFD2116728.1"/>
    </source>
</evidence>
<proteinExistence type="predicted"/>
<organism evidence="1 2">
    <name type="scientific">Paenibacillus yanchengensis</name>
    <dbReference type="NCBI Taxonomy" id="2035833"/>
    <lineage>
        <taxon>Bacteria</taxon>
        <taxon>Bacillati</taxon>
        <taxon>Bacillota</taxon>
        <taxon>Bacilli</taxon>
        <taxon>Bacillales</taxon>
        <taxon>Paenibacillaceae</taxon>
        <taxon>Paenibacillus</taxon>
    </lineage>
</organism>